<organism evidence="1 2">
    <name type="scientific">Henosepilachna vigintioctopunctata</name>
    <dbReference type="NCBI Taxonomy" id="420089"/>
    <lineage>
        <taxon>Eukaryota</taxon>
        <taxon>Metazoa</taxon>
        <taxon>Ecdysozoa</taxon>
        <taxon>Arthropoda</taxon>
        <taxon>Hexapoda</taxon>
        <taxon>Insecta</taxon>
        <taxon>Pterygota</taxon>
        <taxon>Neoptera</taxon>
        <taxon>Endopterygota</taxon>
        <taxon>Coleoptera</taxon>
        <taxon>Polyphaga</taxon>
        <taxon>Cucujiformia</taxon>
        <taxon>Coccinelloidea</taxon>
        <taxon>Coccinellidae</taxon>
        <taxon>Epilachninae</taxon>
        <taxon>Epilachnini</taxon>
        <taxon>Henosepilachna</taxon>
    </lineage>
</organism>
<proteinExistence type="predicted"/>
<evidence type="ECO:0000313" key="2">
    <source>
        <dbReference type="Proteomes" id="UP001431783"/>
    </source>
</evidence>
<name>A0AAW1UIH1_9CUCU</name>
<accession>A0AAW1UIH1</accession>
<reference evidence="1 2" key="1">
    <citation type="submission" date="2023-03" db="EMBL/GenBank/DDBJ databases">
        <title>Genome insight into feeding habits of ladybird beetles.</title>
        <authorList>
            <person name="Li H.-S."/>
            <person name="Huang Y.-H."/>
            <person name="Pang H."/>
        </authorList>
    </citation>
    <scope>NUCLEOTIDE SEQUENCE [LARGE SCALE GENOMIC DNA]</scope>
    <source>
        <strain evidence="1">SYSU_2023b</strain>
        <tissue evidence="1">Whole body</tissue>
    </source>
</reference>
<sequence>MVCIPGTTWNTTIKTWSESQAFSEHIKAIMRYKVLSTFITVTYQSSHDEYKNNTAYKNGYSQYTPVFKEKASVDYSPYDLILKICQVQD</sequence>
<dbReference type="Proteomes" id="UP001431783">
    <property type="component" value="Unassembled WGS sequence"/>
</dbReference>
<evidence type="ECO:0000313" key="1">
    <source>
        <dbReference type="EMBL" id="KAK9880327.1"/>
    </source>
</evidence>
<dbReference type="AlphaFoldDB" id="A0AAW1UIH1"/>
<keyword evidence="2" id="KW-1185">Reference proteome</keyword>
<protein>
    <submittedName>
        <fullName evidence="1">Uncharacterized protein</fullName>
    </submittedName>
</protein>
<comment type="caution">
    <text evidence="1">The sequence shown here is derived from an EMBL/GenBank/DDBJ whole genome shotgun (WGS) entry which is preliminary data.</text>
</comment>
<gene>
    <name evidence="1" type="ORF">WA026_010209</name>
</gene>
<dbReference type="EMBL" id="JARQZJ010000064">
    <property type="protein sequence ID" value="KAK9880327.1"/>
    <property type="molecule type" value="Genomic_DNA"/>
</dbReference>